<dbReference type="PANTHER" id="PTHR12896:SF1">
    <property type="entry name" value="ELONGATOR COMPLEX PROTEIN 4"/>
    <property type="match status" value="1"/>
</dbReference>
<comment type="pathway">
    <text evidence="3">tRNA modification; 5-methoxycarbonylmethyl-2-thiouridine-tRNA biosynthesis.</text>
</comment>
<keyword evidence="7" id="KW-0819">tRNA processing</keyword>
<comment type="similarity">
    <text evidence="4">Belongs to the ELP4 family.</text>
</comment>
<evidence type="ECO:0000256" key="5">
    <source>
        <dbReference type="ARBA" id="ARBA00020265"/>
    </source>
</evidence>
<sequence>MEGLPQCTALRAGCSKMAAPSNQGVNCREMSAGTETSFRRKVRGKLPAIRGTRPSVHNGQLLLSTGVPSLDHVLGGGLAVGTLLLIEEDTYSTYSNLLLKYFLAEGVVNGHEIYIASASEDPANILKDLPAPLTDEMPKPDDRKSEKQTSGFTEDPQETMKIAWRYQNMAKVESLPMSSTRFGHYYDISKTISPEMLQTAKSHSFYWPGTFLNQEDSLLCSSCEMTCDYYRLLESIQRVIHEGGYDGSNPQKRQKNILRIGIQSLGSVLWGDDICSSEHPQNLHSLTRFLYALRGLLRTSLSTCVITVPAHLIQNKAIMLRVRNLSDTVVGLESFIGSEKETNPLYKDYHGLLHVHQVPRLNSLTCDASDTKDLAFKLKRKLFAIERLHLPPDLSDTVSRLSKQDLAGSAKLLSSGCGTAAAGEKHLDF</sequence>
<dbReference type="InterPro" id="IPR027417">
    <property type="entry name" value="P-loop_NTPase"/>
</dbReference>
<dbReference type="GeneTree" id="ENSGT00390000001443"/>
<dbReference type="AlphaFoldDB" id="A0A8C5QLH8"/>
<dbReference type="Proteomes" id="UP000694569">
    <property type="component" value="Unplaced"/>
</dbReference>
<evidence type="ECO:0000256" key="2">
    <source>
        <dbReference type="ARBA" id="ARBA00004496"/>
    </source>
</evidence>
<evidence type="ECO:0000256" key="10">
    <source>
        <dbReference type="SAM" id="MobiDB-lite"/>
    </source>
</evidence>
<evidence type="ECO:0000313" key="11">
    <source>
        <dbReference type="Ensembl" id="ENSLLEP00000039257.1"/>
    </source>
</evidence>
<protein>
    <recommendedName>
        <fullName evidence="5">Elongator complex protein 4</fullName>
    </recommendedName>
</protein>
<dbReference type="InterPro" id="IPR008728">
    <property type="entry name" value="Elongator_complex_protein_4"/>
</dbReference>
<evidence type="ECO:0000256" key="4">
    <source>
        <dbReference type="ARBA" id="ARBA00007573"/>
    </source>
</evidence>
<evidence type="ECO:0000256" key="6">
    <source>
        <dbReference type="ARBA" id="ARBA00022490"/>
    </source>
</evidence>
<feature type="compositionally biased region" description="Basic and acidic residues" evidence="10">
    <location>
        <begin position="136"/>
        <end position="147"/>
    </location>
</feature>
<dbReference type="GO" id="GO:0002098">
    <property type="term" value="P:tRNA wobble uridine modification"/>
    <property type="evidence" value="ECO:0007669"/>
    <property type="project" value="InterPro"/>
</dbReference>
<dbReference type="OrthoDB" id="289162at2759"/>
<accession>A0A8C5QLH8</accession>
<dbReference type="UniPathway" id="UPA00988"/>
<gene>
    <name evidence="11" type="primary">ELP4</name>
</gene>
<evidence type="ECO:0000256" key="3">
    <source>
        <dbReference type="ARBA" id="ARBA00005043"/>
    </source>
</evidence>
<comment type="subcellular location">
    <subcellularLocation>
        <location evidence="2">Cytoplasm</location>
    </subcellularLocation>
    <subcellularLocation>
        <location evidence="1">Nucleus</location>
    </subcellularLocation>
</comment>
<evidence type="ECO:0000256" key="1">
    <source>
        <dbReference type="ARBA" id="ARBA00004123"/>
    </source>
</evidence>
<keyword evidence="8" id="KW-0539">Nucleus</keyword>
<dbReference type="GO" id="GO:0005737">
    <property type="term" value="C:cytoplasm"/>
    <property type="evidence" value="ECO:0007669"/>
    <property type="project" value="UniProtKB-SubCell"/>
</dbReference>
<reference evidence="11" key="2">
    <citation type="submission" date="2025-09" db="UniProtKB">
        <authorList>
            <consortium name="Ensembl"/>
        </authorList>
    </citation>
    <scope>IDENTIFICATION</scope>
</reference>
<proteinExistence type="inferred from homology"/>
<comment type="function">
    <text evidence="9">Component of the elongator complex which is required for multiple tRNA modifications, including mcm5U (5-methoxycarbonylmethyl uridine), mcm5s2U (5-methoxycarbonylmethyl-2-thiouridine), and ncm5U (5-carbamoylmethyl uridine). The elongator complex catalyzes the formation of carboxymethyluridine in the wobble base at position 34 in tRNAs.</text>
</comment>
<dbReference type="Gene3D" id="3.40.50.300">
    <property type="entry name" value="P-loop containing nucleotide triphosphate hydrolases"/>
    <property type="match status" value="1"/>
</dbReference>
<dbReference type="GO" id="GO:0008023">
    <property type="term" value="C:transcription elongation factor complex"/>
    <property type="evidence" value="ECO:0007669"/>
    <property type="project" value="TreeGrafter"/>
</dbReference>
<evidence type="ECO:0000313" key="12">
    <source>
        <dbReference type="Proteomes" id="UP000694569"/>
    </source>
</evidence>
<keyword evidence="6" id="KW-0963">Cytoplasm</keyword>
<dbReference type="Pfam" id="PF05625">
    <property type="entry name" value="PAXNEB"/>
    <property type="match status" value="1"/>
</dbReference>
<evidence type="ECO:0000256" key="9">
    <source>
        <dbReference type="ARBA" id="ARBA00045238"/>
    </source>
</evidence>
<dbReference type="CDD" id="cd19494">
    <property type="entry name" value="Elp4"/>
    <property type="match status" value="1"/>
</dbReference>
<keyword evidence="12" id="KW-1185">Reference proteome</keyword>
<dbReference type="Ensembl" id="ENSLLET00000040836.1">
    <property type="protein sequence ID" value="ENSLLEP00000039257.1"/>
    <property type="gene ID" value="ENSLLEG00000024953.1"/>
</dbReference>
<feature type="region of interest" description="Disordered" evidence="10">
    <location>
        <begin position="129"/>
        <end position="154"/>
    </location>
</feature>
<evidence type="ECO:0000256" key="7">
    <source>
        <dbReference type="ARBA" id="ARBA00022694"/>
    </source>
</evidence>
<organism evidence="11 12">
    <name type="scientific">Leptobrachium leishanense</name>
    <name type="common">Leishan spiny toad</name>
    <dbReference type="NCBI Taxonomy" id="445787"/>
    <lineage>
        <taxon>Eukaryota</taxon>
        <taxon>Metazoa</taxon>
        <taxon>Chordata</taxon>
        <taxon>Craniata</taxon>
        <taxon>Vertebrata</taxon>
        <taxon>Euteleostomi</taxon>
        <taxon>Amphibia</taxon>
        <taxon>Batrachia</taxon>
        <taxon>Anura</taxon>
        <taxon>Pelobatoidea</taxon>
        <taxon>Megophryidae</taxon>
        <taxon>Leptobrachium</taxon>
    </lineage>
</organism>
<dbReference type="GO" id="GO:0033588">
    <property type="term" value="C:elongator holoenzyme complex"/>
    <property type="evidence" value="ECO:0007669"/>
    <property type="project" value="InterPro"/>
</dbReference>
<name>A0A8C5QLH8_9ANUR</name>
<evidence type="ECO:0000256" key="8">
    <source>
        <dbReference type="ARBA" id="ARBA00023242"/>
    </source>
</evidence>
<dbReference type="FunFam" id="3.40.50.300:FF:000623">
    <property type="entry name" value="Elongator acetyltransferase complex subunit 4"/>
    <property type="match status" value="1"/>
</dbReference>
<dbReference type="PANTHER" id="PTHR12896">
    <property type="entry name" value="PAX6 NEIGHBOR PROTEIN PAXNEB"/>
    <property type="match status" value="1"/>
</dbReference>
<reference evidence="11" key="1">
    <citation type="submission" date="2025-08" db="UniProtKB">
        <authorList>
            <consortium name="Ensembl"/>
        </authorList>
    </citation>
    <scope>IDENTIFICATION</scope>
</reference>